<protein>
    <submittedName>
        <fullName evidence="3">Phosphate uptake regulator</fullName>
    </submittedName>
</protein>
<dbReference type="SUPFAM" id="SSF109755">
    <property type="entry name" value="PhoU-like"/>
    <property type="match status" value="1"/>
</dbReference>
<gene>
    <name evidence="3" type="ordered locus">Desdi_3373</name>
</gene>
<sequence>MMFTRLSGYDRALMEIRTMILELAQGVEDLLSRVLSNLETPDALQDMDWRKEDDQIDAMRDKVLKRILEMMTLQQIRTQDLCFLLGYQRIAQELERIADYACDIAELAVLSSNMEHIEEVLQMANQTQQMYLKVKETIDNEEDNVEALDQMDDVLDTTYGFLQRQFLMGGQSEKTGSLAFALIFARTMERMGDHILNVAEAQVYIKTGKKF</sequence>
<feature type="domain" description="PhoU" evidence="2">
    <location>
        <begin position="121"/>
        <end position="201"/>
    </location>
</feature>
<evidence type="ECO:0000256" key="1">
    <source>
        <dbReference type="SAM" id="Coils"/>
    </source>
</evidence>
<keyword evidence="1" id="KW-0175">Coiled coil</keyword>
<dbReference type="KEGG" id="ddl:Desdi_3373"/>
<dbReference type="RefSeq" id="WP_015263723.1">
    <property type="nucleotide sequence ID" value="NC_019903.1"/>
</dbReference>
<dbReference type="GO" id="GO:0030643">
    <property type="term" value="P:intracellular phosphate ion homeostasis"/>
    <property type="evidence" value="ECO:0007669"/>
    <property type="project" value="InterPro"/>
</dbReference>
<dbReference type="InterPro" id="IPR038078">
    <property type="entry name" value="PhoU-like_sf"/>
</dbReference>
<proteinExistence type="predicted"/>
<dbReference type="InterPro" id="IPR028366">
    <property type="entry name" value="PhoU"/>
</dbReference>
<dbReference type="OrthoDB" id="9814256at2"/>
<evidence type="ECO:0000259" key="2">
    <source>
        <dbReference type="Pfam" id="PF01895"/>
    </source>
</evidence>
<keyword evidence="4" id="KW-1185">Reference proteome</keyword>
<dbReference type="Proteomes" id="UP000010797">
    <property type="component" value="Chromosome"/>
</dbReference>
<evidence type="ECO:0000313" key="4">
    <source>
        <dbReference type="Proteomes" id="UP000010797"/>
    </source>
</evidence>
<organism evidence="3 4">
    <name type="scientific">Desulfitobacterium dichloroeliminans (strain LMG P-21439 / DCA1)</name>
    <dbReference type="NCBI Taxonomy" id="871963"/>
    <lineage>
        <taxon>Bacteria</taxon>
        <taxon>Bacillati</taxon>
        <taxon>Bacillota</taxon>
        <taxon>Clostridia</taxon>
        <taxon>Eubacteriales</taxon>
        <taxon>Desulfitobacteriaceae</taxon>
        <taxon>Desulfitobacterium</taxon>
    </lineage>
</organism>
<dbReference type="PANTHER" id="PTHR42930">
    <property type="entry name" value="PHOSPHATE-SPECIFIC TRANSPORT SYSTEM ACCESSORY PROTEIN PHOU"/>
    <property type="match status" value="1"/>
</dbReference>
<dbReference type="EMBL" id="CP003344">
    <property type="protein sequence ID" value="AGA70764.1"/>
    <property type="molecule type" value="Genomic_DNA"/>
</dbReference>
<dbReference type="STRING" id="871963.Desdi_3373"/>
<feature type="coiled-coil region" evidence="1">
    <location>
        <begin position="124"/>
        <end position="151"/>
    </location>
</feature>
<dbReference type="Pfam" id="PF01895">
    <property type="entry name" value="PhoU"/>
    <property type="match status" value="2"/>
</dbReference>
<dbReference type="HOGENOM" id="CLU_078518_2_1_9"/>
<reference evidence="4" key="1">
    <citation type="submission" date="2012-02" db="EMBL/GenBank/DDBJ databases">
        <title>Complete sequence of Desulfitobacterium dichloroeliminans LMG P-21439.</title>
        <authorList>
            <person name="Lucas S."/>
            <person name="Han J."/>
            <person name="Lapidus A."/>
            <person name="Cheng J.-F."/>
            <person name="Goodwin L."/>
            <person name="Pitluck S."/>
            <person name="Peters L."/>
            <person name="Ovchinnikova G."/>
            <person name="Teshima H."/>
            <person name="Detter J.C."/>
            <person name="Han C."/>
            <person name="Tapia R."/>
            <person name="Land M."/>
            <person name="Hauser L."/>
            <person name="Kyrpides N."/>
            <person name="Ivanova N."/>
            <person name="Pagani I."/>
            <person name="Kruse T."/>
            <person name="de Vos W.M."/>
            <person name="Boon N."/>
            <person name="Smidt H."/>
            <person name="Woyke T."/>
        </authorList>
    </citation>
    <scope>NUCLEOTIDE SEQUENCE [LARGE SCALE GENOMIC DNA]</scope>
    <source>
        <strain evidence="4">LMG P-21439 / DCA1</strain>
    </source>
</reference>
<evidence type="ECO:0000313" key="3">
    <source>
        <dbReference type="EMBL" id="AGA70764.1"/>
    </source>
</evidence>
<dbReference type="Gene3D" id="1.20.58.220">
    <property type="entry name" value="Phosphate transport system protein phou homolog 2, domain 2"/>
    <property type="match status" value="1"/>
</dbReference>
<dbReference type="PANTHER" id="PTHR42930:SF3">
    <property type="entry name" value="PHOSPHATE-SPECIFIC TRANSPORT SYSTEM ACCESSORY PROTEIN PHOU"/>
    <property type="match status" value="1"/>
</dbReference>
<dbReference type="GO" id="GO:0045936">
    <property type="term" value="P:negative regulation of phosphate metabolic process"/>
    <property type="evidence" value="ECO:0007669"/>
    <property type="project" value="InterPro"/>
</dbReference>
<feature type="domain" description="PhoU" evidence="2">
    <location>
        <begin position="20"/>
        <end position="107"/>
    </location>
</feature>
<name>L0FAC0_DESDL</name>
<dbReference type="InterPro" id="IPR026022">
    <property type="entry name" value="PhoU_dom"/>
</dbReference>
<accession>L0FAC0</accession>
<dbReference type="AlphaFoldDB" id="L0FAC0"/>
<dbReference type="eggNOG" id="COG0704">
    <property type="taxonomic scope" value="Bacteria"/>
</dbReference>